<feature type="compositionally biased region" description="Basic and acidic residues" evidence="1">
    <location>
        <begin position="33"/>
        <end position="53"/>
    </location>
</feature>
<keyword evidence="3" id="KW-1185">Reference proteome</keyword>
<comment type="caution">
    <text evidence="2">The sequence shown here is derived from an EMBL/GenBank/DDBJ whole genome shotgun (WGS) entry which is preliminary data.</text>
</comment>
<evidence type="ECO:0000313" key="2">
    <source>
        <dbReference type="EMBL" id="KAJ7618033.1"/>
    </source>
</evidence>
<accession>A0AAD7FGY2</accession>
<protein>
    <submittedName>
        <fullName evidence="2">Uncharacterized protein</fullName>
    </submittedName>
</protein>
<feature type="compositionally biased region" description="Basic residues" evidence="1">
    <location>
        <begin position="1"/>
        <end position="13"/>
    </location>
</feature>
<evidence type="ECO:0000313" key="3">
    <source>
        <dbReference type="Proteomes" id="UP001221142"/>
    </source>
</evidence>
<name>A0AAD7FGY2_9AGAR</name>
<sequence>MPPKAKKSTAKRARSPDTKTDADAGGAKKRVKKTETEAEKEPAKESTPEDKPLTGKFDIYAMELSFLKSVYLPSGESNPQFEALYKTILKLQAKPDSTGSCLLPETGAKPGRLRTPLRDPMEEMPWDIAIEDIELVDKLVFTAAQRKDFITAPTTGAGVSGRTALTEDHCGVSSASGVFRMKLAWTGEDGAAIFEGFLSCNVKYSGLYKRKGHGSGGKLEFPFWAVRARKGDDGKEIGLTEL</sequence>
<gene>
    <name evidence="2" type="ORF">FB45DRAFT_840823</name>
</gene>
<dbReference type="EMBL" id="JARKIF010000020">
    <property type="protein sequence ID" value="KAJ7618033.1"/>
    <property type="molecule type" value="Genomic_DNA"/>
</dbReference>
<organism evidence="2 3">
    <name type="scientific">Roridomyces roridus</name>
    <dbReference type="NCBI Taxonomy" id="1738132"/>
    <lineage>
        <taxon>Eukaryota</taxon>
        <taxon>Fungi</taxon>
        <taxon>Dikarya</taxon>
        <taxon>Basidiomycota</taxon>
        <taxon>Agaricomycotina</taxon>
        <taxon>Agaricomycetes</taxon>
        <taxon>Agaricomycetidae</taxon>
        <taxon>Agaricales</taxon>
        <taxon>Marasmiineae</taxon>
        <taxon>Mycenaceae</taxon>
        <taxon>Roridomyces</taxon>
    </lineage>
</organism>
<evidence type="ECO:0000256" key="1">
    <source>
        <dbReference type="SAM" id="MobiDB-lite"/>
    </source>
</evidence>
<proteinExistence type="predicted"/>
<dbReference type="Proteomes" id="UP001221142">
    <property type="component" value="Unassembled WGS sequence"/>
</dbReference>
<reference evidence="2" key="1">
    <citation type="submission" date="2023-03" db="EMBL/GenBank/DDBJ databases">
        <title>Massive genome expansion in bonnet fungi (Mycena s.s.) driven by repeated elements and novel gene families across ecological guilds.</title>
        <authorList>
            <consortium name="Lawrence Berkeley National Laboratory"/>
            <person name="Harder C.B."/>
            <person name="Miyauchi S."/>
            <person name="Viragh M."/>
            <person name="Kuo A."/>
            <person name="Thoen E."/>
            <person name="Andreopoulos B."/>
            <person name="Lu D."/>
            <person name="Skrede I."/>
            <person name="Drula E."/>
            <person name="Henrissat B."/>
            <person name="Morin E."/>
            <person name="Kohler A."/>
            <person name="Barry K."/>
            <person name="LaButti K."/>
            <person name="Morin E."/>
            <person name="Salamov A."/>
            <person name="Lipzen A."/>
            <person name="Mereny Z."/>
            <person name="Hegedus B."/>
            <person name="Baldrian P."/>
            <person name="Stursova M."/>
            <person name="Weitz H."/>
            <person name="Taylor A."/>
            <person name="Grigoriev I.V."/>
            <person name="Nagy L.G."/>
            <person name="Martin F."/>
            <person name="Kauserud H."/>
        </authorList>
    </citation>
    <scope>NUCLEOTIDE SEQUENCE</scope>
    <source>
        <strain evidence="2">9284</strain>
    </source>
</reference>
<dbReference type="AlphaFoldDB" id="A0AAD7FGY2"/>
<feature type="region of interest" description="Disordered" evidence="1">
    <location>
        <begin position="1"/>
        <end position="53"/>
    </location>
</feature>